<dbReference type="SUPFAM" id="SSF51182">
    <property type="entry name" value="RmlC-like cupins"/>
    <property type="match status" value="1"/>
</dbReference>
<sequence>MIEKVYNFTTNANKKLIEKIVNTEHVIINHMVLPKGEKIPKHISNSYVHLIIIKGEMTLTLEDQEPNLYKEGSIVYVPFNTKMLIENKTSDLLEFFVIKAPHPKKLGAPEEAIKCE</sequence>
<proteinExistence type="predicted"/>
<dbReference type="Gene3D" id="2.60.120.10">
    <property type="entry name" value="Jelly Rolls"/>
    <property type="match status" value="1"/>
</dbReference>
<reference evidence="2" key="1">
    <citation type="submission" date="2010-04" db="EMBL/GenBank/DDBJ databases">
        <title>Complete sequence of Methanocaldococcus infernus ME.</title>
        <authorList>
            <consortium name="US DOE Joint Genome Institute"/>
            <person name="Lucas S."/>
            <person name="Copeland A."/>
            <person name="Lapidus A."/>
            <person name="Cheng J.-F."/>
            <person name="Bruce D."/>
            <person name="Goodwin L."/>
            <person name="Pitluck S."/>
            <person name="Munk A.C."/>
            <person name="Detter J.C."/>
            <person name="Han C."/>
            <person name="Tapia R."/>
            <person name="Land M."/>
            <person name="Hauser L."/>
            <person name="Kyrpides N."/>
            <person name="Mikhailova N."/>
            <person name="Sieprawska-Lupa M."/>
            <person name="Whitman W.B."/>
            <person name="Woyke T."/>
        </authorList>
    </citation>
    <scope>NUCLEOTIDE SEQUENCE [LARGE SCALE GENOMIC DNA]</scope>
    <source>
        <strain evidence="2">ME</strain>
    </source>
</reference>
<dbReference type="OrthoDB" id="63465at2157"/>
<dbReference type="CDD" id="cd20290">
    <property type="entry name" value="cupin_Mj0764-like"/>
    <property type="match status" value="1"/>
</dbReference>
<evidence type="ECO:0000313" key="2">
    <source>
        <dbReference type="EMBL" id="ADG13343.1"/>
    </source>
</evidence>
<dbReference type="KEGG" id="mif:Metin_0676"/>
<organism evidence="2 3">
    <name type="scientific">Methanocaldococcus infernus (strain DSM 11812 / JCM 15783 / ME)</name>
    <dbReference type="NCBI Taxonomy" id="573063"/>
    <lineage>
        <taxon>Archaea</taxon>
        <taxon>Methanobacteriati</taxon>
        <taxon>Methanobacteriota</taxon>
        <taxon>Methanomada group</taxon>
        <taxon>Methanococci</taxon>
        <taxon>Methanococcales</taxon>
        <taxon>Methanocaldococcaceae</taxon>
        <taxon>Methanocaldococcus</taxon>
    </lineage>
</organism>
<dbReference type="AlphaFoldDB" id="D5VRZ0"/>
<dbReference type="HOGENOM" id="CLU_2115513_0_0_2"/>
<dbReference type="RefSeq" id="WP_013100089.1">
    <property type="nucleotide sequence ID" value="NC_014122.1"/>
</dbReference>
<dbReference type="Pfam" id="PF07883">
    <property type="entry name" value="Cupin_2"/>
    <property type="match status" value="1"/>
</dbReference>
<dbReference type="EMBL" id="CP002009">
    <property type="protein sequence ID" value="ADG13343.1"/>
    <property type="molecule type" value="Genomic_DNA"/>
</dbReference>
<name>D5VRZ0_METIM</name>
<dbReference type="STRING" id="573063.Metin_0676"/>
<evidence type="ECO:0000259" key="1">
    <source>
        <dbReference type="Pfam" id="PF07883"/>
    </source>
</evidence>
<dbReference type="Proteomes" id="UP000002061">
    <property type="component" value="Chromosome"/>
</dbReference>
<feature type="domain" description="Cupin type-2" evidence="1">
    <location>
        <begin position="30"/>
        <end position="98"/>
    </location>
</feature>
<dbReference type="eggNOG" id="arCOG02992">
    <property type="taxonomic scope" value="Archaea"/>
</dbReference>
<dbReference type="InterPro" id="IPR014710">
    <property type="entry name" value="RmlC-like_jellyroll"/>
</dbReference>
<evidence type="ECO:0000313" key="3">
    <source>
        <dbReference type="Proteomes" id="UP000002061"/>
    </source>
</evidence>
<dbReference type="InterPro" id="IPR011051">
    <property type="entry name" value="RmlC_Cupin_sf"/>
</dbReference>
<dbReference type="GeneID" id="9131683"/>
<gene>
    <name evidence="2" type="ordered locus">Metin_0676</name>
</gene>
<protein>
    <submittedName>
        <fullName evidence="2">Cupin 2 conserved barrel domain protein</fullName>
    </submittedName>
</protein>
<dbReference type="InterPro" id="IPR013096">
    <property type="entry name" value="Cupin_2"/>
</dbReference>
<keyword evidence="3" id="KW-1185">Reference proteome</keyword>
<accession>D5VRZ0</accession>